<feature type="region of interest" description="DHBP synthase" evidence="19">
    <location>
        <begin position="1"/>
        <end position="200"/>
    </location>
</feature>
<dbReference type="EMBL" id="PDYG01000019">
    <property type="protein sequence ID" value="PHU37960.1"/>
    <property type="molecule type" value="Genomic_DNA"/>
</dbReference>
<evidence type="ECO:0000256" key="8">
    <source>
        <dbReference type="ARBA" id="ARBA00022723"/>
    </source>
</evidence>
<evidence type="ECO:0000256" key="13">
    <source>
        <dbReference type="ARBA" id="ARBA00023134"/>
    </source>
</evidence>
<dbReference type="HAMAP" id="MF_00180">
    <property type="entry name" value="RibB"/>
    <property type="match status" value="1"/>
</dbReference>
<comment type="pathway">
    <text evidence="5 19">Cofactor biosynthesis; riboflavin biosynthesis; 2-hydroxy-3-oxobutyl phosphate from D-ribulose 5-phosphate: step 1/1.</text>
</comment>
<dbReference type="FunFam" id="3.40.50.10990:FF:000001">
    <property type="entry name" value="Riboflavin biosynthesis protein RibBA"/>
    <property type="match status" value="1"/>
</dbReference>
<evidence type="ECO:0000256" key="4">
    <source>
        <dbReference type="ARBA" id="ARBA00004853"/>
    </source>
</evidence>
<evidence type="ECO:0000313" key="22">
    <source>
        <dbReference type="Proteomes" id="UP000224563"/>
    </source>
</evidence>
<comment type="similarity">
    <text evidence="19">In the C-terminal section; belongs to the GTP cyclohydrolase II family.</text>
</comment>
<sequence>MEYATIEQAIEELKAGKIILCTDDPDRENEGDFICAAEFATQENINFMAKYGRGLICTPMSMEEAQRLNLEPMVAINRDNHGTAFTVSVDHMDTTTGISAQERGLTMRALASETATADDFRRPGHVFPLIAKKGGVLVRNGHTEATVDLMRLAGLRQVGVCCEIMNEDGTMMRTPQLWEIAQQYDMKFITIADLQNYCRIHEKHVVCEAKAKLPTEQGEFEMYGYINQLTGEHHVALVKGDIGDGENLLCRVHSECLTGDAFGSMKCDCGKQLQKAMELVEQEGRGVILYMRQEGRGIGLINKIKAYALQEQGFDTVEANVKLGFAPDLREYWVGAQILRDLGAKSLRLMTNNPDKVYGLDGFGLDILERVPIEIEPQQFDRKYLKTKQEKMGHIFRQIQVG</sequence>
<comment type="function">
    <text evidence="17 19">Catalyzes the conversion of GTP to 2,5-diamino-6-ribosylamino-4(3H)-pyrimidinone 5'-phosphate (DARP), formate and pyrophosphate.</text>
</comment>
<reference evidence="21 22" key="1">
    <citation type="submission" date="2017-10" db="EMBL/GenBank/DDBJ databases">
        <title>Resolving the taxonomy of Roseburia spp., Eubacterium rectale and Agathobacter spp. through phylogenomic analysis.</title>
        <authorList>
            <person name="Sheridan P.O."/>
            <person name="Walker A.W."/>
            <person name="Duncan S.H."/>
            <person name="Scott K.P."/>
            <person name="Toole P.W.O."/>
            <person name="Luis P."/>
            <person name="Flint H.J."/>
        </authorList>
    </citation>
    <scope>NUCLEOTIDE SEQUENCE [LARGE SCALE GENOMIC DNA]</scope>
    <source>
        <strain evidence="21 22">JK623</strain>
    </source>
</reference>
<feature type="binding site" evidence="19">
    <location>
        <position position="256"/>
    </location>
    <ligand>
        <name>Zn(2+)</name>
        <dbReference type="ChEBI" id="CHEBI:29105"/>
        <note>catalytic</note>
    </ligand>
</feature>
<evidence type="ECO:0000256" key="6">
    <source>
        <dbReference type="ARBA" id="ARBA00005520"/>
    </source>
</evidence>
<evidence type="ECO:0000256" key="15">
    <source>
        <dbReference type="ARBA" id="ARBA00023239"/>
    </source>
</evidence>
<evidence type="ECO:0000256" key="10">
    <source>
        <dbReference type="ARBA" id="ARBA00022801"/>
    </source>
</evidence>
<dbReference type="GO" id="GO:0009231">
    <property type="term" value="P:riboflavin biosynthetic process"/>
    <property type="evidence" value="ECO:0007669"/>
    <property type="project" value="UniProtKB-UniRule"/>
</dbReference>
<dbReference type="EC" id="3.5.4.25" evidence="19"/>
<dbReference type="GO" id="GO:0005829">
    <property type="term" value="C:cytosol"/>
    <property type="evidence" value="ECO:0007669"/>
    <property type="project" value="TreeGrafter"/>
</dbReference>
<feature type="site" description="Essential for DHBP synthase activity" evidence="19">
    <location>
        <position position="125"/>
    </location>
</feature>
<evidence type="ECO:0000256" key="5">
    <source>
        <dbReference type="ARBA" id="ARBA00004904"/>
    </source>
</evidence>
<keyword evidence="14 19" id="KW-0464">Manganese</keyword>
<keyword evidence="11 19" id="KW-0862">Zinc</keyword>
<dbReference type="CDD" id="cd00641">
    <property type="entry name" value="GTP_cyclohydro2"/>
    <property type="match status" value="1"/>
</dbReference>
<dbReference type="NCBIfam" id="TIGR00506">
    <property type="entry name" value="ribB"/>
    <property type="match status" value="1"/>
</dbReference>
<keyword evidence="15 19" id="KW-0456">Lyase</keyword>
<evidence type="ECO:0000256" key="19">
    <source>
        <dbReference type="HAMAP-Rule" id="MF_01283"/>
    </source>
</evidence>
<name>A0A2G3E472_9FIRM</name>
<dbReference type="HAMAP" id="MF_01283">
    <property type="entry name" value="RibBA"/>
    <property type="match status" value="1"/>
</dbReference>
<protein>
    <recommendedName>
        <fullName evidence="19">Riboflavin biosynthesis protein RibBA</fullName>
    </recommendedName>
    <domain>
        <recommendedName>
            <fullName evidence="19">3,4-dihydroxy-2-butanone 4-phosphate synthase</fullName>
            <shortName evidence="19">DHBP synthase</shortName>
            <ecNumber evidence="19">4.1.99.12</ecNumber>
        </recommendedName>
    </domain>
    <domain>
        <recommendedName>
            <fullName evidence="19">GTP cyclohydrolase-2</fullName>
            <ecNumber evidence="19">3.5.4.25</ecNumber>
        </recommendedName>
        <alternativeName>
            <fullName evidence="19">GTP cyclohydrolase II</fullName>
        </alternativeName>
    </domain>
</protein>
<feature type="site" description="Essential for DHBP synthase activity" evidence="19">
    <location>
        <position position="163"/>
    </location>
</feature>
<feature type="binding site" evidence="19">
    <location>
        <position position="28"/>
    </location>
    <ligand>
        <name>Mg(2+)</name>
        <dbReference type="ChEBI" id="CHEBI:18420"/>
        <label>2</label>
    </ligand>
</feature>
<dbReference type="InterPro" id="IPR036144">
    <property type="entry name" value="RibA-like_sf"/>
</dbReference>
<feature type="binding site" evidence="19">
    <location>
        <begin position="294"/>
        <end position="296"/>
    </location>
    <ligand>
        <name>GTP</name>
        <dbReference type="ChEBI" id="CHEBI:37565"/>
    </ligand>
</feature>
<dbReference type="InterPro" id="IPR032677">
    <property type="entry name" value="GTP_cyclohydro_II"/>
</dbReference>
<dbReference type="FunFam" id="3.90.870.10:FF:000001">
    <property type="entry name" value="Riboflavin biosynthesis protein RibBA"/>
    <property type="match status" value="1"/>
</dbReference>
<dbReference type="GO" id="GO:0000287">
    <property type="term" value="F:magnesium ion binding"/>
    <property type="evidence" value="ECO:0007669"/>
    <property type="project" value="UniProtKB-UniRule"/>
</dbReference>
<keyword evidence="12 19" id="KW-0460">Magnesium</keyword>
<feature type="binding site" evidence="19">
    <location>
        <begin position="27"/>
        <end position="28"/>
    </location>
    <ligand>
        <name>D-ribulose 5-phosphate</name>
        <dbReference type="ChEBI" id="CHEBI:58121"/>
    </ligand>
</feature>
<evidence type="ECO:0000256" key="16">
    <source>
        <dbReference type="ARBA" id="ARBA00023268"/>
    </source>
</evidence>
<feature type="active site" description="Proton acceptor; for GTP cyclohydrolase activity" evidence="19">
    <location>
        <position position="328"/>
    </location>
</feature>
<feature type="binding site" evidence="19">
    <location>
        <begin position="251"/>
        <end position="255"/>
    </location>
    <ligand>
        <name>GTP</name>
        <dbReference type="ChEBI" id="CHEBI:37565"/>
    </ligand>
</feature>
<dbReference type="PIRSF" id="PIRSF001259">
    <property type="entry name" value="RibA"/>
    <property type="match status" value="1"/>
</dbReference>
<dbReference type="EC" id="4.1.99.12" evidence="19"/>
<dbReference type="GO" id="GO:0008686">
    <property type="term" value="F:3,4-dihydroxy-2-butanone-4-phosphate synthase activity"/>
    <property type="evidence" value="ECO:0007669"/>
    <property type="project" value="UniProtKB-UniRule"/>
</dbReference>
<dbReference type="UniPathway" id="UPA00275">
    <property type="reaction ID" value="UER00399"/>
</dbReference>
<feature type="domain" description="GTP cyclohydrolase II" evidence="20">
    <location>
        <begin position="209"/>
        <end position="372"/>
    </location>
</feature>
<feature type="binding site" evidence="19">
    <location>
        <position position="316"/>
    </location>
    <ligand>
        <name>GTP</name>
        <dbReference type="ChEBI" id="CHEBI:37565"/>
    </ligand>
</feature>
<dbReference type="Proteomes" id="UP000224563">
    <property type="component" value="Unassembled WGS sequence"/>
</dbReference>
<dbReference type="Pfam" id="PF00925">
    <property type="entry name" value="GTP_cyclohydro2"/>
    <property type="match status" value="1"/>
</dbReference>
<evidence type="ECO:0000259" key="20">
    <source>
        <dbReference type="Pfam" id="PF00925"/>
    </source>
</evidence>
<feature type="region of interest" description="GTP cyclohydrolase II" evidence="19">
    <location>
        <begin position="201"/>
        <end position="402"/>
    </location>
</feature>
<feature type="binding site" evidence="19">
    <location>
        <position position="32"/>
    </location>
    <ligand>
        <name>D-ribulose 5-phosphate</name>
        <dbReference type="ChEBI" id="CHEBI:58121"/>
    </ligand>
</feature>
<evidence type="ECO:0000256" key="3">
    <source>
        <dbReference type="ARBA" id="ARBA00002284"/>
    </source>
</evidence>
<keyword evidence="16 19" id="KW-0511">Multifunctional enzyme</keyword>
<comment type="cofactor">
    <cofactor evidence="19">
        <name>Mg(2+)</name>
        <dbReference type="ChEBI" id="CHEBI:18420"/>
    </cofactor>
    <cofactor evidence="19">
        <name>Mn(2+)</name>
        <dbReference type="ChEBI" id="CHEBI:29035"/>
    </cofactor>
    <text evidence="19">Binds 2 divalent metal cations per subunit. Magnesium or manganese.</text>
</comment>
<reference evidence="21 22" key="2">
    <citation type="submission" date="2017-10" db="EMBL/GenBank/DDBJ databases">
        <authorList>
            <person name="Banno H."/>
            <person name="Chua N.-H."/>
        </authorList>
    </citation>
    <scope>NUCLEOTIDE SEQUENCE [LARGE SCALE GENOMIC DNA]</scope>
    <source>
        <strain evidence="21 22">JK623</strain>
    </source>
</reference>
<feature type="binding site" evidence="19">
    <location>
        <position position="28"/>
    </location>
    <ligand>
        <name>Mg(2+)</name>
        <dbReference type="ChEBI" id="CHEBI:18420"/>
        <label>1</label>
    </ligand>
</feature>
<comment type="cofactor">
    <cofactor evidence="19">
        <name>Zn(2+)</name>
        <dbReference type="ChEBI" id="CHEBI:29105"/>
    </cofactor>
    <text evidence="19">Binds 1 zinc ion per subunit.</text>
</comment>
<evidence type="ECO:0000313" key="21">
    <source>
        <dbReference type="EMBL" id="PHU37960.1"/>
    </source>
</evidence>
<feature type="binding site" evidence="19">
    <location>
        <position position="142"/>
    </location>
    <ligand>
        <name>Mg(2+)</name>
        <dbReference type="ChEBI" id="CHEBI:18420"/>
        <label>2</label>
    </ligand>
</feature>
<dbReference type="GO" id="GO:0005525">
    <property type="term" value="F:GTP binding"/>
    <property type="evidence" value="ECO:0007669"/>
    <property type="project" value="UniProtKB-KW"/>
</dbReference>
<dbReference type="NCBIfam" id="TIGR00505">
    <property type="entry name" value="ribA"/>
    <property type="match status" value="1"/>
</dbReference>
<evidence type="ECO:0000256" key="2">
    <source>
        <dbReference type="ARBA" id="ARBA00001936"/>
    </source>
</evidence>
<evidence type="ECO:0000256" key="1">
    <source>
        <dbReference type="ARBA" id="ARBA00000141"/>
    </source>
</evidence>
<evidence type="ECO:0000256" key="9">
    <source>
        <dbReference type="ARBA" id="ARBA00022741"/>
    </source>
</evidence>
<gene>
    <name evidence="19" type="primary">ribBA</name>
    <name evidence="21" type="ORF">CSX02_05095</name>
</gene>
<dbReference type="InterPro" id="IPR000422">
    <property type="entry name" value="DHBP_synthase_RibB"/>
</dbReference>
<dbReference type="SUPFAM" id="SSF142695">
    <property type="entry name" value="RibA-like"/>
    <property type="match status" value="1"/>
</dbReference>
<dbReference type="GO" id="GO:0008270">
    <property type="term" value="F:zinc ion binding"/>
    <property type="evidence" value="ECO:0007669"/>
    <property type="project" value="UniProtKB-UniRule"/>
</dbReference>
<comment type="pathway">
    <text evidence="4 19">Cofactor biosynthesis; riboflavin biosynthesis; 5-amino-6-(D-ribitylamino)uracil from GTP: step 1/4.</text>
</comment>
<comment type="similarity">
    <text evidence="6 19">In the N-terminal section; belongs to the DHBP synthase family.</text>
</comment>
<evidence type="ECO:0000256" key="18">
    <source>
        <dbReference type="ARBA" id="ARBA00049295"/>
    </source>
</evidence>
<organism evidence="21 22">
    <name type="scientific">Agathobacter ruminis</name>
    <dbReference type="NCBI Taxonomy" id="1712665"/>
    <lineage>
        <taxon>Bacteria</taxon>
        <taxon>Bacillati</taxon>
        <taxon>Bacillota</taxon>
        <taxon>Clostridia</taxon>
        <taxon>Lachnospirales</taxon>
        <taxon>Lachnospiraceae</taxon>
        <taxon>Agathobacter</taxon>
    </lineage>
</organism>
<dbReference type="HAMAP" id="MF_00179">
    <property type="entry name" value="RibA"/>
    <property type="match status" value="1"/>
</dbReference>
<dbReference type="PANTHER" id="PTHR21327">
    <property type="entry name" value="GTP CYCLOHYDROLASE II-RELATED"/>
    <property type="match status" value="1"/>
</dbReference>
<keyword evidence="7 19" id="KW-0686">Riboflavin biosynthesis</keyword>
<dbReference type="Gene3D" id="3.90.870.10">
    <property type="entry name" value="DHBP synthase"/>
    <property type="match status" value="1"/>
</dbReference>
<comment type="caution">
    <text evidence="21">The sequence shown here is derived from an EMBL/GenBank/DDBJ whole genome shotgun (WGS) entry which is preliminary data.</text>
</comment>
<accession>A0A2G3E472</accession>
<dbReference type="NCBIfam" id="NF001591">
    <property type="entry name" value="PRK00393.1"/>
    <property type="match status" value="1"/>
</dbReference>
<dbReference type="PANTHER" id="PTHR21327:SF18">
    <property type="entry name" value="3,4-DIHYDROXY-2-BUTANONE 4-PHOSPHATE SYNTHASE"/>
    <property type="match status" value="1"/>
</dbReference>
<feature type="binding site" evidence="19">
    <location>
        <position position="269"/>
    </location>
    <ligand>
        <name>Zn(2+)</name>
        <dbReference type="ChEBI" id="CHEBI:29105"/>
        <note>catalytic</note>
    </ligand>
</feature>
<evidence type="ECO:0000256" key="14">
    <source>
        <dbReference type="ARBA" id="ARBA00023211"/>
    </source>
</evidence>
<proteinExistence type="inferred from homology"/>
<keyword evidence="10 19" id="KW-0378">Hydrolase</keyword>
<dbReference type="Pfam" id="PF00926">
    <property type="entry name" value="DHBP_synthase"/>
    <property type="match status" value="1"/>
</dbReference>
<comment type="catalytic activity">
    <reaction evidence="18 19">
        <text>GTP + 4 H2O = 2,5-diamino-6-hydroxy-4-(5-phosphoribosylamino)-pyrimidine + formate + 2 phosphate + 3 H(+)</text>
        <dbReference type="Rhea" id="RHEA:23704"/>
        <dbReference type="ChEBI" id="CHEBI:15377"/>
        <dbReference type="ChEBI" id="CHEBI:15378"/>
        <dbReference type="ChEBI" id="CHEBI:15740"/>
        <dbReference type="ChEBI" id="CHEBI:37565"/>
        <dbReference type="ChEBI" id="CHEBI:43474"/>
        <dbReference type="ChEBI" id="CHEBI:58614"/>
        <dbReference type="EC" id="3.5.4.25"/>
    </reaction>
</comment>
<evidence type="ECO:0000256" key="7">
    <source>
        <dbReference type="ARBA" id="ARBA00022619"/>
    </source>
</evidence>
<feature type="binding site" evidence="19">
    <location>
        <position position="272"/>
    </location>
    <ligand>
        <name>GTP</name>
        <dbReference type="ChEBI" id="CHEBI:37565"/>
    </ligand>
</feature>
<evidence type="ECO:0000256" key="17">
    <source>
        <dbReference type="ARBA" id="ARBA00043932"/>
    </source>
</evidence>
<keyword evidence="9 19" id="KW-0547">Nucleotide-binding</keyword>
<keyword evidence="8 19" id="KW-0479">Metal-binding</keyword>
<feature type="binding site" evidence="19">
    <location>
        <position position="351"/>
    </location>
    <ligand>
        <name>GTP</name>
        <dbReference type="ChEBI" id="CHEBI:37565"/>
    </ligand>
</feature>
<comment type="catalytic activity">
    <reaction evidence="1 19">
        <text>D-ribulose 5-phosphate = (2S)-2-hydroxy-3-oxobutyl phosphate + formate + H(+)</text>
        <dbReference type="Rhea" id="RHEA:18457"/>
        <dbReference type="ChEBI" id="CHEBI:15378"/>
        <dbReference type="ChEBI" id="CHEBI:15740"/>
        <dbReference type="ChEBI" id="CHEBI:58121"/>
        <dbReference type="ChEBI" id="CHEBI:58830"/>
        <dbReference type="EC" id="4.1.99.12"/>
    </reaction>
</comment>
<dbReference type="Gene3D" id="3.40.50.10990">
    <property type="entry name" value="GTP cyclohydrolase II"/>
    <property type="match status" value="1"/>
</dbReference>
<evidence type="ECO:0000256" key="12">
    <source>
        <dbReference type="ARBA" id="ARBA00022842"/>
    </source>
</evidence>
<dbReference type="SUPFAM" id="SSF55821">
    <property type="entry name" value="YrdC/RibB"/>
    <property type="match status" value="1"/>
</dbReference>
<feature type="binding site" evidence="19">
    <location>
        <position position="356"/>
    </location>
    <ligand>
        <name>GTP</name>
        <dbReference type="ChEBI" id="CHEBI:37565"/>
    </ligand>
</feature>
<feature type="active site" description="Nucleophile; for GTP cyclohydrolase activity" evidence="19">
    <location>
        <position position="330"/>
    </location>
</feature>
<dbReference type="GO" id="GO:0003935">
    <property type="term" value="F:GTP cyclohydrolase II activity"/>
    <property type="evidence" value="ECO:0007669"/>
    <property type="project" value="UniProtKB-UniRule"/>
</dbReference>
<comment type="function">
    <text evidence="3 19">Catalyzes the conversion of D-ribulose 5-phosphate to formate and 3,4-dihydroxy-2-butanone 4-phosphate.</text>
</comment>
<evidence type="ECO:0000256" key="11">
    <source>
        <dbReference type="ARBA" id="ARBA00022833"/>
    </source>
</evidence>
<dbReference type="GO" id="GO:0030145">
    <property type="term" value="F:manganese ion binding"/>
    <property type="evidence" value="ECO:0007669"/>
    <property type="project" value="UniProtKB-UniRule"/>
</dbReference>
<feature type="binding site" evidence="19">
    <location>
        <begin position="139"/>
        <end position="143"/>
    </location>
    <ligand>
        <name>D-ribulose 5-phosphate</name>
        <dbReference type="ChEBI" id="CHEBI:58121"/>
    </ligand>
</feature>
<dbReference type="InterPro" id="IPR000926">
    <property type="entry name" value="RibA"/>
</dbReference>
<feature type="binding site" evidence="19">
    <location>
        <position position="267"/>
    </location>
    <ligand>
        <name>Zn(2+)</name>
        <dbReference type="ChEBI" id="CHEBI:29105"/>
        <note>catalytic</note>
    </ligand>
</feature>
<dbReference type="NCBIfam" id="NF006803">
    <property type="entry name" value="PRK09311.1"/>
    <property type="match status" value="1"/>
</dbReference>
<keyword evidence="22" id="KW-1185">Reference proteome</keyword>
<keyword evidence="13 19" id="KW-0342">GTP-binding</keyword>
<dbReference type="InterPro" id="IPR016299">
    <property type="entry name" value="Riboflavin_synth_RibBA"/>
</dbReference>
<dbReference type="RefSeq" id="WP_099385858.1">
    <property type="nucleotide sequence ID" value="NZ_JANSWH010000069.1"/>
</dbReference>
<dbReference type="AlphaFoldDB" id="A0A2G3E472"/>
<dbReference type="InterPro" id="IPR017945">
    <property type="entry name" value="DHBP_synth_RibB-like_a/b_dom"/>
</dbReference>
<comment type="cofactor">
    <cofactor evidence="2">
        <name>Mn(2+)</name>
        <dbReference type="ChEBI" id="CHEBI:29035"/>
    </cofactor>
</comment>
<feature type="binding site" evidence="19">
    <location>
        <position position="163"/>
    </location>
    <ligand>
        <name>D-ribulose 5-phosphate</name>
        <dbReference type="ChEBI" id="CHEBI:58121"/>
    </ligand>
</feature>